<keyword evidence="2 3" id="KW-0479">Metal-binding</keyword>
<accession>A0A0P7BRE1</accession>
<dbReference type="AlphaFoldDB" id="A0A0P7BRE1"/>
<comment type="similarity">
    <text evidence="1">Belongs to the DinB family.</text>
</comment>
<dbReference type="Gene3D" id="1.20.120.450">
    <property type="entry name" value="dinb family like domain"/>
    <property type="match status" value="1"/>
</dbReference>
<dbReference type="STRING" id="1605367.AFM12_16535"/>
<evidence type="ECO:0000256" key="4">
    <source>
        <dbReference type="SAM" id="SignalP"/>
    </source>
</evidence>
<gene>
    <name evidence="5" type="ORF">AFM12_16535</name>
</gene>
<feature type="binding site" evidence="3">
    <location>
        <position position="157"/>
    </location>
    <ligand>
        <name>a divalent metal cation</name>
        <dbReference type="ChEBI" id="CHEBI:60240"/>
    </ligand>
</feature>
<dbReference type="GO" id="GO:0046872">
    <property type="term" value="F:metal ion binding"/>
    <property type="evidence" value="ECO:0007669"/>
    <property type="project" value="UniProtKB-KW"/>
</dbReference>
<dbReference type="Pfam" id="PF05163">
    <property type="entry name" value="DinB"/>
    <property type="match status" value="1"/>
</dbReference>
<keyword evidence="4" id="KW-0732">Signal</keyword>
<feature type="binding site" evidence="3">
    <location>
        <position position="74"/>
    </location>
    <ligand>
        <name>a divalent metal cation</name>
        <dbReference type="ChEBI" id="CHEBI:60240"/>
    </ligand>
</feature>
<reference evidence="5 6" key="1">
    <citation type="submission" date="2015-07" db="EMBL/GenBank/DDBJ databases">
        <title>The draft genome sequence of Leadbetterella sp. JN14-9.</title>
        <authorList>
            <person name="Liu Y."/>
            <person name="Du J."/>
            <person name="Shao Z."/>
        </authorList>
    </citation>
    <scope>NUCLEOTIDE SEQUENCE [LARGE SCALE GENOMIC DNA]</scope>
    <source>
        <strain evidence="5 6">JN14-9</strain>
    </source>
</reference>
<evidence type="ECO:0000313" key="6">
    <source>
        <dbReference type="Proteomes" id="UP000050454"/>
    </source>
</evidence>
<evidence type="ECO:0000256" key="2">
    <source>
        <dbReference type="ARBA" id="ARBA00022723"/>
    </source>
</evidence>
<organism evidence="5 6">
    <name type="scientific">Jiulongibacter sediminis</name>
    <dbReference type="NCBI Taxonomy" id="1605367"/>
    <lineage>
        <taxon>Bacteria</taxon>
        <taxon>Pseudomonadati</taxon>
        <taxon>Bacteroidota</taxon>
        <taxon>Cytophagia</taxon>
        <taxon>Cytophagales</taxon>
        <taxon>Leadbetterellaceae</taxon>
        <taxon>Jiulongibacter</taxon>
    </lineage>
</organism>
<keyword evidence="6" id="KW-1185">Reference proteome</keyword>
<evidence type="ECO:0008006" key="7">
    <source>
        <dbReference type="Google" id="ProtNLM"/>
    </source>
</evidence>
<protein>
    <recommendedName>
        <fullName evidence="7">Damage-inducible protein DinB</fullName>
    </recommendedName>
</protein>
<comment type="caution">
    <text evidence="5">The sequence shown here is derived from an EMBL/GenBank/DDBJ whole genome shotgun (WGS) entry which is preliminary data.</text>
</comment>
<proteinExistence type="inferred from homology"/>
<evidence type="ECO:0000256" key="3">
    <source>
        <dbReference type="PIRSR" id="PIRSR607837-1"/>
    </source>
</evidence>
<name>A0A0P7BRE1_9BACT</name>
<dbReference type="InterPro" id="IPR007837">
    <property type="entry name" value="DinB"/>
</dbReference>
<dbReference type="Proteomes" id="UP000050454">
    <property type="component" value="Unassembled WGS sequence"/>
</dbReference>
<dbReference type="RefSeq" id="WP_082391391.1">
    <property type="nucleotide sequence ID" value="NZ_JXSZ01000013.1"/>
</dbReference>
<feature type="chain" id="PRO_5006136128" description="Damage-inducible protein DinB" evidence="4">
    <location>
        <begin position="25"/>
        <end position="182"/>
    </location>
</feature>
<feature type="binding site" evidence="3">
    <location>
        <position position="161"/>
    </location>
    <ligand>
        <name>a divalent metal cation</name>
        <dbReference type="ChEBI" id="CHEBI:60240"/>
    </ligand>
</feature>
<feature type="signal peptide" evidence="4">
    <location>
        <begin position="1"/>
        <end position="24"/>
    </location>
</feature>
<dbReference type="SUPFAM" id="SSF109854">
    <property type="entry name" value="DinB/YfiT-like putative metalloenzymes"/>
    <property type="match status" value="1"/>
</dbReference>
<evidence type="ECO:0000313" key="5">
    <source>
        <dbReference type="EMBL" id="KPM46847.1"/>
    </source>
</evidence>
<dbReference type="EMBL" id="LGTQ01000013">
    <property type="protein sequence ID" value="KPM46847.1"/>
    <property type="molecule type" value="Genomic_DNA"/>
</dbReference>
<evidence type="ECO:0000256" key="1">
    <source>
        <dbReference type="ARBA" id="ARBA00008635"/>
    </source>
</evidence>
<sequence>MKKILTPFNILIILFIASFSTAMALETNDEKEKLVADFERAKAFTAEYMEAMPAEGFSSKPTTDIRSFAQQFLHIAGANYMFGSMIAGVDNPKDGVEFEKDEQFQTKEACMKAVNESFDFIIETIKGMPNESFESDVKLFGQFEMSKGVAFAKAFEHLTHHRGQTTIYLRLQGVTPPSERLF</sequence>
<dbReference type="InterPro" id="IPR034660">
    <property type="entry name" value="DinB/YfiT-like"/>
</dbReference>